<dbReference type="SUPFAM" id="SSF53474">
    <property type="entry name" value="alpha/beta-Hydrolases"/>
    <property type="match status" value="1"/>
</dbReference>
<reference key="2">
    <citation type="submission" date="2011-04" db="EMBL/GenBank/DDBJ databases">
        <title>Complete sequence of chromosome of Haliscomenobacter hydrossis DSM 1100.</title>
        <authorList>
            <consortium name="US DOE Joint Genome Institute (JGI-PGF)"/>
            <person name="Lucas S."/>
            <person name="Han J."/>
            <person name="Lapidus A."/>
            <person name="Bruce D."/>
            <person name="Goodwin L."/>
            <person name="Pitluck S."/>
            <person name="Peters L."/>
            <person name="Kyrpides N."/>
            <person name="Mavromatis K."/>
            <person name="Ivanova N."/>
            <person name="Ovchinnikova G."/>
            <person name="Pagani I."/>
            <person name="Daligault H."/>
            <person name="Detter J.C."/>
            <person name="Han C."/>
            <person name="Land M."/>
            <person name="Hauser L."/>
            <person name="Markowitz V."/>
            <person name="Cheng J.-F."/>
            <person name="Hugenholtz P."/>
            <person name="Woyke T."/>
            <person name="Wu D."/>
            <person name="Verbarg S."/>
            <person name="Frueling A."/>
            <person name="Brambilla E."/>
            <person name="Klenk H.-P."/>
            <person name="Eisen J.A."/>
        </authorList>
    </citation>
    <scope>NUCLEOTIDE SEQUENCE</scope>
    <source>
        <strain>DSM 1100</strain>
    </source>
</reference>
<dbReference type="RefSeq" id="WP_013768154.1">
    <property type="nucleotide sequence ID" value="NC_015510.1"/>
</dbReference>
<dbReference type="GO" id="GO:0016787">
    <property type="term" value="F:hydrolase activity"/>
    <property type="evidence" value="ECO:0007669"/>
    <property type="project" value="UniProtKB-KW"/>
</dbReference>
<dbReference type="EMBL" id="CP002691">
    <property type="protein sequence ID" value="AEE53625.1"/>
    <property type="molecule type" value="Genomic_DNA"/>
</dbReference>
<dbReference type="InterPro" id="IPR029058">
    <property type="entry name" value="AB_hydrolase_fold"/>
</dbReference>
<evidence type="ECO:0000256" key="1">
    <source>
        <dbReference type="ARBA" id="ARBA00022801"/>
    </source>
</evidence>
<dbReference type="KEGG" id="hhy:Halhy_5802"/>
<feature type="domain" description="BD-FAE-like" evidence="3">
    <location>
        <begin position="62"/>
        <end position="202"/>
    </location>
</feature>
<dbReference type="PANTHER" id="PTHR48081">
    <property type="entry name" value="AB HYDROLASE SUPERFAMILY PROTEIN C4A8.06C"/>
    <property type="match status" value="1"/>
</dbReference>
<accession>F4KY00</accession>
<dbReference type="InterPro" id="IPR026444">
    <property type="entry name" value="Secre_tail"/>
</dbReference>
<dbReference type="ESTHER" id="halh1-f4ky00">
    <property type="family name" value="BD-FAE"/>
</dbReference>
<dbReference type="InterPro" id="IPR049492">
    <property type="entry name" value="BD-FAE-like_dom"/>
</dbReference>
<organism evidence="4 5">
    <name type="scientific">Haliscomenobacter hydrossis (strain ATCC 27775 / DSM 1100 / LMG 10767 / O)</name>
    <dbReference type="NCBI Taxonomy" id="760192"/>
    <lineage>
        <taxon>Bacteria</taxon>
        <taxon>Pseudomonadati</taxon>
        <taxon>Bacteroidota</taxon>
        <taxon>Saprospiria</taxon>
        <taxon>Saprospirales</taxon>
        <taxon>Haliscomenobacteraceae</taxon>
        <taxon>Haliscomenobacter</taxon>
    </lineage>
</organism>
<dbReference type="HOGENOM" id="CLU_513663_0_0_10"/>
<gene>
    <name evidence="4" type="ordered locus">Halhy_5802</name>
</gene>
<name>F4KY00_HALH1</name>
<dbReference type="OrthoDB" id="9803990at2"/>
<keyword evidence="1" id="KW-0378">Hydrolase</keyword>
<dbReference type="NCBIfam" id="TIGR04183">
    <property type="entry name" value="Por_Secre_tail"/>
    <property type="match status" value="1"/>
</dbReference>
<dbReference type="Proteomes" id="UP000008461">
    <property type="component" value="Chromosome"/>
</dbReference>
<evidence type="ECO:0000313" key="4">
    <source>
        <dbReference type="EMBL" id="AEE53625.1"/>
    </source>
</evidence>
<evidence type="ECO:0000313" key="5">
    <source>
        <dbReference type="Proteomes" id="UP000008461"/>
    </source>
</evidence>
<dbReference type="InterPro" id="IPR050300">
    <property type="entry name" value="GDXG_lipolytic_enzyme"/>
</dbReference>
<dbReference type="Pfam" id="PF18962">
    <property type="entry name" value="Por_Secre_tail"/>
    <property type="match status" value="1"/>
</dbReference>
<keyword evidence="5" id="KW-1185">Reference proteome</keyword>
<reference evidence="4 5" key="1">
    <citation type="journal article" date="2011" name="Stand. Genomic Sci.">
        <title>Complete genome sequence of Haliscomenobacter hydrossis type strain (O).</title>
        <authorList>
            <consortium name="US DOE Joint Genome Institute (JGI-PGF)"/>
            <person name="Daligault H."/>
            <person name="Lapidus A."/>
            <person name="Zeytun A."/>
            <person name="Nolan M."/>
            <person name="Lucas S."/>
            <person name="Del Rio T.G."/>
            <person name="Tice H."/>
            <person name="Cheng J.F."/>
            <person name="Tapia R."/>
            <person name="Han C."/>
            <person name="Goodwin L."/>
            <person name="Pitluck S."/>
            <person name="Liolios K."/>
            <person name="Pagani I."/>
            <person name="Ivanova N."/>
            <person name="Huntemann M."/>
            <person name="Mavromatis K."/>
            <person name="Mikhailova N."/>
            <person name="Pati A."/>
            <person name="Chen A."/>
            <person name="Palaniappan K."/>
            <person name="Land M."/>
            <person name="Hauser L."/>
            <person name="Brambilla E.M."/>
            <person name="Rohde M."/>
            <person name="Verbarg S."/>
            <person name="Goker M."/>
            <person name="Bristow J."/>
            <person name="Eisen J.A."/>
            <person name="Markowitz V."/>
            <person name="Hugenholtz P."/>
            <person name="Kyrpides N.C."/>
            <person name="Klenk H.P."/>
            <person name="Woyke T."/>
        </authorList>
    </citation>
    <scope>NUCLEOTIDE SEQUENCE [LARGE SCALE GENOMIC DNA]</scope>
    <source>
        <strain evidence="5">ATCC 27775 / DSM 1100 / LMG 10767 / O</strain>
    </source>
</reference>
<dbReference type="Gene3D" id="3.40.50.1820">
    <property type="entry name" value="alpha/beta hydrolase"/>
    <property type="match status" value="1"/>
</dbReference>
<dbReference type="AlphaFoldDB" id="F4KY00"/>
<evidence type="ECO:0000259" key="2">
    <source>
        <dbReference type="Pfam" id="PF18962"/>
    </source>
</evidence>
<proteinExistence type="predicted"/>
<evidence type="ECO:0000259" key="3">
    <source>
        <dbReference type="Pfam" id="PF20434"/>
    </source>
</evidence>
<sequence>MKQLNTLLLLLIILMGTLSLSAQSGRYRSDVFSGFTVQKNITYGSNITVLRNPMIVPEDLKMDIYQPAGDSEKNRPVVIYFHTGSFLPPLINGGITGSRSDSSCVEFARRLTRLGYVVCITSYRLGWNPVSPDQNERTGTLLNAVYRGIQDSRTAIRYLRKSVAEQSNPYGIDPSRIVLWGQGTGGYISLGTAYLDRFKEEIQIEKFINTVTLTAFVDTNLLSNPFGSTAKPLNLVNHPGYSNNFNMAVNMGGALGDISWIEGKAGEPSTIGFHVFSDPFAPFADGAVIVPTTRQFVVNVSGTRSVVQRANEVNLNTKMAAANNVQDFINLKNKALSAVPIPFPAFSYKGAATTLSTDNMYPFVTPGNRLEAGPWEWWDTTTLKLVVAGTNAALGSSYDAKVLHASGLLTNPNMSKAKAMAYIDTMMAVFTPRAYLELNLATSTEQVISEDVVKLKIGPNPVADRVYIQSALEHKMRDIALYSLDGKMVRGYANVDENDFELQRGSLPMGTYVLQIRFDKGVVAKKLIFN</sequence>
<feature type="domain" description="Secretion system C-terminal sorting" evidence="2">
    <location>
        <begin position="459"/>
        <end position="528"/>
    </location>
</feature>
<protein>
    <recommendedName>
        <fullName evidence="6">Secretion system C-terminal sorting domain-containing protein</fullName>
    </recommendedName>
</protein>
<dbReference type="STRING" id="760192.Halhy_5802"/>
<evidence type="ECO:0008006" key="6">
    <source>
        <dbReference type="Google" id="ProtNLM"/>
    </source>
</evidence>
<dbReference type="Pfam" id="PF20434">
    <property type="entry name" value="BD-FAE"/>
    <property type="match status" value="1"/>
</dbReference>
<dbReference type="eggNOG" id="COG1073">
    <property type="taxonomic scope" value="Bacteria"/>
</dbReference>